<dbReference type="RefSeq" id="WP_198128574.1">
    <property type="nucleotide sequence ID" value="NZ_JAECZC010000103.1"/>
</dbReference>
<proteinExistence type="predicted"/>
<evidence type="ECO:0000313" key="3">
    <source>
        <dbReference type="EMBL" id="MBH8566833.1"/>
    </source>
</evidence>
<gene>
    <name evidence="3" type="ORF">I8748_32595</name>
</gene>
<name>A0A8J7HVM4_9NOST</name>
<comment type="caution">
    <text evidence="3">The sequence shown here is derived from an EMBL/GenBank/DDBJ whole genome shotgun (WGS) entry which is preliminary data.</text>
</comment>
<protein>
    <submittedName>
        <fullName evidence="3">Uncharacterized protein</fullName>
    </submittedName>
</protein>
<sequence length="149" mass="17254">MIQELLEKIKQQNQIIEAQGQAIAQLQAQNEQHVRAIAQLQTLLPPSADFMPPGWDAEVWRKLPAPDKRHFCYLSRRRRFRPSQQGQGEAPALPAVTAEQMKQKQKDELQRLVGKVSPEQKQQLEAAKFEALRDFWSQAPEEDQRNMPF</sequence>
<keyword evidence="1" id="KW-0175">Coiled coil</keyword>
<evidence type="ECO:0000256" key="1">
    <source>
        <dbReference type="SAM" id="Coils"/>
    </source>
</evidence>
<keyword evidence="4" id="KW-1185">Reference proteome</keyword>
<organism evidence="3 4">
    <name type="scientific">Amazonocrinis nigriterrae CENA67</name>
    <dbReference type="NCBI Taxonomy" id="2794033"/>
    <lineage>
        <taxon>Bacteria</taxon>
        <taxon>Bacillati</taxon>
        <taxon>Cyanobacteriota</taxon>
        <taxon>Cyanophyceae</taxon>
        <taxon>Nostocales</taxon>
        <taxon>Nostocaceae</taxon>
        <taxon>Amazonocrinis</taxon>
        <taxon>Amazonocrinis nigriterrae</taxon>
    </lineage>
</organism>
<dbReference type="AlphaFoldDB" id="A0A8J7HVM4"/>
<feature type="coiled-coil region" evidence="1">
    <location>
        <begin position="2"/>
        <end position="43"/>
    </location>
</feature>
<evidence type="ECO:0000313" key="4">
    <source>
        <dbReference type="Proteomes" id="UP000632766"/>
    </source>
</evidence>
<feature type="region of interest" description="Disordered" evidence="2">
    <location>
        <begin position="78"/>
        <end position="106"/>
    </location>
</feature>
<dbReference type="EMBL" id="JAECZC010000103">
    <property type="protein sequence ID" value="MBH8566833.1"/>
    <property type="molecule type" value="Genomic_DNA"/>
</dbReference>
<accession>A0A8J7HVM4</accession>
<dbReference type="Proteomes" id="UP000632766">
    <property type="component" value="Unassembled WGS sequence"/>
</dbReference>
<evidence type="ECO:0000256" key="2">
    <source>
        <dbReference type="SAM" id="MobiDB-lite"/>
    </source>
</evidence>
<reference evidence="3 4" key="1">
    <citation type="journal article" date="2021" name="Int. J. Syst. Evol. Microbiol.">
        <title>Amazonocrinis nigriterrae gen. nov., sp. nov., Atlanticothrix silvestris gen. nov., sp. nov. and Dendronalium phyllosphericum gen. nov., sp. nov., nostocacean cyanobacteria from Brazilian environments.</title>
        <authorList>
            <person name="Alvarenga D.O."/>
            <person name="Andreote A.P.D."/>
            <person name="Branco L.H.Z."/>
            <person name="Delbaje E."/>
            <person name="Cruz R.B."/>
            <person name="Varani A.M."/>
            <person name="Fiore M.F."/>
        </authorList>
    </citation>
    <scope>NUCLEOTIDE SEQUENCE [LARGE SCALE GENOMIC DNA]</scope>
    <source>
        <strain evidence="3 4">CENA67</strain>
    </source>
</reference>